<dbReference type="EMBL" id="FNZE01000010">
    <property type="protein sequence ID" value="SEJ54185.1"/>
    <property type="molecule type" value="Genomic_DNA"/>
</dbReference>
<protein>
    <submittedName>
        <fullName evidence="1">Negative transcriptional regulator, PaiB family</fullName>
    </submittedName>
</protein>
<accession>A0A1H6ZZG3</accession>
<dbReference type="AlphaFoldDB" id="A0A1H6ZZG3"/>
<dbReference type="PIRSF" id="PIRSF010372">
    <property type="entry name" value="PaiB"/>
    <property type="match status" value="1"/>
</dbReference>
<dbReference type="SUPFAM" id="SSF50475">
    <property type="entry name" value="FMN-binding split barrel"/>
    <property type="match status" value="1"/>
</dbReference>
<dbReference type="STRING" id="915471.SAMN05216201_110149"/>
<evidence type="ECO:0000313" key="1">
    <source>
        <dbReference type="EMBL" id="SEJ54185.1"/>
    </source>
</evidence>
<dbReference type="OrthoDB" id="9794948at2"/>
<keyword evidence="2" id="KW-1185">Reference proteome</keyword>
<dbReference type="Pfam" id="PF04299">
    <property type="entry name" value="FMN_bind_2"/>
    <property type="match status" value="1"/>
</dbReference>
<dbReference type="InterPro" id="IPR007396">
    <property type="entry name" value="TR_PAI2-type"/>
</dbReference>
<dbReference type="PANTHER" id="PTHR35802:SF1">
    <property type="entry name" value="PROTEASE SYNTHASE AND SPORULATION PROTEIN PAI 2"/>
    <property type="match status" value="1"/>
</dbReference>
<dbReference type="InterPro" id="IPR012349">
    <property type="entry name" value="Split_barrel_FMN-bd"/>
</dbReference>
<reference evidence="2" key="1">
    <citation type="submission" date="2016-10" db="EMBL/GenBank/DDBJ databases">
        <authorList>
            <person name="Varghese N."/>
            <person name="Submissions S."/>
        </authorList>
    </citation>
    <scope>NUCLEOTIDE SEQUENCE [LARGE SCALE GENOMIC DNA]</scope>
    <source>
        <strain evidence="2">LMG 25967</strain>
    </source>
</reference>
<sequence length="217" mass="23931">MYISKHHQLNDREVIFTLMASYPLGAWVCAGTGGLVANHVPFYLDRNKGPFGTLIGHVSRANEIWRKLSADTPSVVMFQGPQAYISPGWYPGKVAHGKVVPTWNYAVAHAHGVARPIEDRDWILDMLNRLTSVHEAGRPVPWQVGDAPADYLDKLLRAIVGIEIPIDRLEGKLKASQDEDLQDRLCTVSGLQQVPDDEAKSMAALVRKAIDAETSGQ</sequence>
<gene>
    <name evidence="1" type="ORF">SAMN05216201_110149</name>
</gene>
<evidence type="ECO:0000313" key="2">
    <source>
        <dbReference type="Proteomes" id="UP000242930"/>
    </source>
</evidence>
<organism evidence="1 2">
    <name type="scientific">Pseudomonas linyingensis</name>
    <dbReference type="NCBI Taxonomy" id="915471"/>
    <lineage>
        <taxon>Bacteria</taxon>
        <taxon>Pseudomonadati</taxon>
        <taxon>Pseudomonadota</taxon>
        <taxon>Gammaproteobacteria</taxon>
        <taxon>Pseudomonadales</taxon>
        <taxon>Pseudomonadaceae</taxon>
        <taxon>Pseudomonas</taxon>
    </lineage>
</organism>
<dbReference type="PANTHER" id="PTHR35802">
    <property type="entry name" value="PROTEASE SYNTHASE AND SPORULATION PROTEIN PAI 2"/>
    <property type="match status" value="1"/>
</dbReference>
<proteinExistence type="predicted"/>
<dbReference type="Gene3D" id="2.30.110.10">
    <property type="entry name" value="Electron Transport, Fmn-binding Protein, Chain A"/>
    <property type="match status" value="1"/>
</dbReference>
<dbReference type="RefSeq" id="WP_090311819.1">
    <property type="nucleotide sequence ID" value="NZ_FNZE01000010.1"/>
</dbReference>
<dbReference type="Proteomes" id="UP000242930">
    <property type="component" value="Unassembled WGS sequence"/>
</dbReference>
<name>A0A1H6ZZG3_9PSED</name>